<comment type="caution">
    <text evidence="2">The sequence shown here is derived from an EMBL/GenBank/DDBJ whole genome shotgun (WGS) entry which is preliminary data.</text>
</comment>
<evidence type="ECO:0000313" key="4">
    <source>
        <dbReference type="Proteomes" id="UP000639772"/>
    </source>
</evidence>
<dbReference type="EMBL" id="JADCNL010000013">
    <property type="protein sequence ID" value="KAG0455138.1"/>
    <property type="molecule type" value="Genomic_DNA"/>
</dbReference>
<evidence type="ECO:0000313" key="1">
    <source>
        <dbReference type="EMBL" id="KAG0455138.1"/>
    </source>
</evidence>
<evidence type="ECO:0000313" key="3">
    <source>
        <dbReference type="Proteomes" id="UP000636800"/>
    </source>
</evidence>
<dbReference type="EMBL" id="JADCNM010000013">
    <property type="protein sequence ID" value="KAG0456323.1"/>
    <property type="molecule type" value="Genomic_DNA"/>
</dbReference>
<dbReference type="Proteomes" id="UP000636800">
    <property type="component" value="Chromosome 13"/>
</dbReference>
<organism evidence="2 4">
    <name type="scientific">Vanilla planifolia</name>
    <name type="common">Vanilla</name>
    <dbReference type="NCBI Taxonomy" id="51239"/>
    <lineage>
        <taxon>Eukaryota</taxon>
        <taxon>Viridiplantae</taxon>
        <taxon>Streptophyta</taxon>
        <taxon>Embryophyta</taxon>
        <taxon>Tracheophyta</taxon>
        <taxon>Spermatophyta</taxon>
        <taxon>Magnoliopsida</taxon>
        <taxon>Liliopsida</taxon>
        <taxon>Asparagales</taxon>
        <taxon>Orchidaceae</taxon>
        <taxon>Vanilloideae</taxon>
        <taxon>Vanilleae</taxon>
        <taxon>Vanilla</taxon>
    </lineage>
</organism>
<proteinExistence type="predicted"/>
<reference evidence="3 4" key="1">
    <citation type="journal article" date="2020" name="Nat. Food">
        <title>A phased Vanilla planifolia genome enables genetic improvement of flavour and production.</title>
        <authorList>
            <person name="Hasing T."/>
            <person name="Tang H."/>
            <person name="Brym M."/>
            <person name="Khazi F."/>
            <person name="Huang T."/>
            <person name="Chambers A.H."/>
        </authorList>
    </citation>
    <scope>NUCLEOTIDE SEQUENCE [LARGE SCALE GENOMIC DNA]</scope>
    <source>
        <tissue evidence="2">Leaf</tissue>
    </source>
</reference>
<accession>A0A835UCM6</accession>
<name>A0A835UCM6_VANPL</name>
<sequence length="143" mass="16493">MRAKFDDGGTVPVTGGLWFLPSRLILLSERGVRGYGGTLPAIKCCLWFPSLKTRFIWRRLTRHKRCLWFRTSLKDYFIYRRRQAASFAASYHPSSVVLGFMPTRFMLLYGRGKSAGFLLFKVCAVTGDEERSHHGWLMRPLAL</sequence>
<evidence type="ECO:0000313" key="2">
    <source>
        <dbReference type="EMBL" id="KAG0456323.1"/>
    </source>
</evidence>
<dbReference type="AlphaFoldDB" id="A0A835UCM6"/>
<dbReference type="Proteomes" id="UP000639772">
    <property type="component" value="Chromosome 13"/>
</dbReference>
<protein>
    <submittedName>
        <fullName evidence="2">Uncharacterized protein</fullName>
    </submittedName>
</protein>
<gene>
    <name evidence="2" type="ORF">HPP92_024111</name>
    <name evidence="1" type="ORF">HPP92_024430</name>
</gene>
<keyword evidence="3" id="KW-1185">Reference proteome</keyword>